<organism evidence="10 11">
    <name type="scientific">Eptatretus burgeri</name>
    <name type="common">Inshore hagfish</name>
    <dbReference type="NCBI Taxonomy" id="7764"/>
    <lineage>
        <taxon>Eukaryota</taxon>
        <taxon>Metazoa</taxon>
        <taxon>Chordata</taxon>
        <taxon>Craniata</taxon>
        <taxon>Vertebrata</taxon>
        <taxon>Cyclostomata</taxon>
        <taxon>Myxini</taxon>
        <taxon>Myxiniformes</taxon>
        <taxon>Myxinidae</taxon>
        <taxon>Eptatretinae</taxon>
        <taxon>Eptatretus</taxon>
    </lineage>
</organism>
<evidence type="ECO:0000256" key="7">
    <source>
        <dbReference type="ARBA" id="ARBA00046731"/>
    </source>
</evidence>
<dbReference type="PANTHER" id="PTHR10681:SF128">
    <property type="entry name" value="THIOREDOXIN-DEPENDENT PEROXIDE REDUCTASE, MITOCHONDRIAL"/>
    <property type="match status" value="1"/>
</dbReference>
<evidence type="ECO:0000256" key="1">
    <source>
        <dbReference type="ARBA" id="ARBA00009796"/>
    </source>
</evidence>
<dbReference type="GeneTree" id="ENSGT00940000153430"/>
<dbReference type="PANTHER" id="PTHR10681">
    <property type="entry name" value="THIOREDOXIN PEROXIDASE"/>
    <property type="match status" value="1"/>
</dbReference>
<evidence type="ECO:0000256" key="2">
    <source>
        <dbReference type="ARBA" id="ARBA00013017"/>
    </source>
</evidence>
<dbReference type="Pfam" id="PF00578">
    <property type="entry name" value="AhpC-TSA"/>
    <property type="match status" value="1"/>
</dbReference>
<dbReference type="Proteomes" id="UP000694388">
    <property type="component" value="Unplaced"/>
</dbReference>
<accession>A0A8C4QVK7</accession>
<comment type="subunit">
    <text evidence="7">Homodimer; disulfide-linked, upon oxidation. 6 homodimers assemble to form a ring-like dodecamer. Interacts with NEK6. Interacts with LRRK2. Interacts with MAP3K13. Interacts with RPS6KC1 (via PX domain).</text>
</comment>
<dbReference type="InterPro" id="IPR000866">
    <property type="entry name" value="AhpC/TSA"/>
</dbReference>
<dbReference type="EC" id="1.11.1.24" evidence="2"/>
<proteinExistence type="inferred from homology"/>
<sequence length="138" mass="15621">HSSGNVFAPFFRGTAVLNGNFNEISLDDYKGKYLVLFFYPLDFTFVCPTEIIVNCEVVGVSVDSQFSHLAWLKTPRKAGGLGNLKFPLLSDITKKISRDYGVLLEEQGIIVVHIVSCFVDFWDGWGERCYRKPIHVLQ</sequence>
<dbReference type="InterPro" id="IPR050217">
    <property type="entry name" value="Peroxiredoxin"/>
</dbReference>
<keyword evidence="11" id="KW-1185">Reference proteome</keyword>
<dbReference type="GO" id="GO:0005829">
    <property type="term" value="C:cytosol"/>
    <property type="evidence" value="ECO:0007669"/>
    <property type="project" value="TreeGrafter"/>
</dbReference>
<comment type="catalytic activity">
    <reaction evidence="8">
        <text>a hydroperoxide + [thioredoxin]-dithiol = an alcohol + [thioredoxin]-disulfide + H2O</text>
        <dbReference type="Rhea" id="RHEA:62620"/>
        <dbReference type="Rhea" id="RHEA-COMP:10698"/>
        <dbReference type="Rhea" id="RHEA-COMP:10700"/>
        <dbReference type="ChEBI" id="CHEBI:15377"/>
        <dbReference type="ChEBI" id="CHEBI:29950"/>
        <dbReference type="ChEBI" id="CHEBI:30879"/>
        <dbReference type="ChEBI" id="CHEBI:35924"/>
        <dbReference type="ChEBI" id="CHEBI:50058"/>
        <dbReference type="EC" id="1.11.1.24"/>
    </reaction>
</comment>
<dbReference type="GO" id="GO:0042744">
    <property type="term" value="P:hydrogen peroxide catabolic process"/>
    <property type="evidence" value="ECO:0007669"/>
    <property type="project" value="TreeGrafter"/>
</dbReference>
<dbReference type="GO" id="GO:0033554">
    <property type="term" value="P:cellular response to stress"/>
    <property type="evidence" value="ECO:0007669"/>
    <property type="project" value="TreeGrafter"/>
</dbReference>
<dbReference type="Gene3D" id="3.40.30.10">
    <property type="entry name" value="Glutaredoxin"/>
    <property type="match status" value="1"/>
</dbReference>
<dbReference type="OMA" id="VCDIIAC"/>
<reference evidence="10" key="1">
    <citation type="submission" date="2025-08" db="UniProtKB">
        <authorList>
            <consortium name="Ensembl"/>
        </authorList>
    </citation>
    <scope>IDENTIFICATION</scope>
</reference>
<keyword evidence="3" id="KW-0560">Oxidoreductase</keyword>
<dbReference type="GO" id="GO:0006979">
    <property type="term" value="P:response to oxidative stress"/>
    <property type="evidence" value="ECO:0007669"/>
    <property type="project" value="TreeGrafter"/>
</dbReference>
<evidence type="ECO:0000313" key="11">
    <source>
        <dbReference type="Proteomes" id="UP000694388"/>
    </source>
</evidence>
<dbReference type="GO" id="GO:0008379">
    <property type="term" value="F:thioredoxin peroxidase activity"/>
    <property type="evidence" value="ECO:0007669"/>
    <property type="project" value="TreeGrafter"/>
</dbReference>
<name>A0A8C4QVK7_EPTBU</name>
<dbReference type="AlphaFoldDB" id="A0A8C4QVK7"/>
<evidence type="ECO:0000256" key="5">
    <source>
        <dbReference type="ARBA" id="ARBA00042158"/>
    </source>
</evidence>
<feature type="domain" description="Alkyl hydroperoxide reductase subunit C/ Thiol specific antioxidant" evidence="9">
    <location>
        <begin position="14"/>
        <end position="109"/>
    </location>
</feature>
<reference evidence="10" key="2">
    <citation type="submission" date="2025-09" db="UniProtKB">
        <authorList>
            <consortium name="Ensembl"/>
        </authorList>
    </citation>
    <scope>IDENTIFICATION</scope>
</reference>
<protein>
    <recommendedName>
        <fullName evidence="4">Thioredoxin-dependent peroxide reductase, mitochondrial</fullName>
        <ecNumber evidence="2">1.11.1.24</ecNumber>
    </recommendedName>
    <alternativeName>
        <fullName evidence="5">Thioredoxin-dependent peroxiredoxin 3</fullName>
    </alternativeName>
</protein>
<comment type="similarity">
    <text evidence="1">Belongs to the peroxiredoxin family. AhpC/Prx1 subfamily.</text>
</comment>
<dbReference type="GO" id="GO:0045454">
    <property type="term" value="P:cell redox homeostasis"/>
    <property type="evidence" value="ECO:0007669"/>
    <property type="project" value="TreeGrafter"/>
</dbReference>
<evidence type="ECO:0000313" key="10">
    <source>
        <dbReference type="Ensembl" id="ENSEBUP00000019989.1"/>
    </source>
</evidence>
<evidence type="ECO:0000256" key="6">
    <source>
        <dbReference type="ARBA" id="ARBA00045559"/>
    </source>
</evidence>
<evidence type="ECO:0000259" key="9">
    <source>
        <dbReference type="Pfam" id="PF00578"/>
    </source>
</evidence>
<comment type="function">
    <text evidence="6">Thiol-specific peroxidase that catalyzes the reduction of hydrogen peroxide and organic hydroperoxides to water and alcohols, respectively. Plays a role in cell protection against oxidative stress by detoxifying peroxides. Acts synergistically with MAP3K13 to regulate the activation of NF-kappa-B in the cytosol. Required for the maintenance of physical strength.</text>
</comment>
<evidence type="ECO:0000256" key="4">
    <source>
        <dbReference type="ARBA" id="ARBA00040356"/>
    </source>
</evidence>
<dbReference type="SUPFAM" id="SSF52833">
    <property type="entry name" value="Thioredoxin-like"/>
    <property type="match status" value="1"/>
</dbReference>
<dbReference type="GO" id="GO:0005739">
    <property type="term" value="C:mitochondrion"/>
    <property type="evidence" value="ECO:0007669"/>
    <property type="project" value="TreeGrafter"/>
</dbReference>
<evidence type="ECO:0000256" key="3">
    <source>
        <dbReference type="ARBA" id="ARBA00023002"/>
    </source>
</evidence>
<evidence type="ECO:0000256" key="8">
    <source>
        <dbReference type="ARBA" id="ARBA00049091"/>
    </source>
</evidence>
<dbReference type="Ensembl" id="ENSEBUT00000020565.1">
    <property type="protein sequence ID" value="ENSEBUP00000019989.1"/>
    <property type="gene ID" value="ENSEBUG00000012409.1"/>
</dbReference>
<dbReference type="InterPro" id="IPR036249">
    <property type="entry name" value="Thioredoxin-like_sf"/>
</dbReference>